<dbReference type="InterPro" id="IPR001633">
    <property type="entry name" value="EAL_dom"/>
</dbReference>
<dbReference type="AlphaFoldDB" id="A0A6I2F5G8"/>
<proteinExistence type="predicted"/>
<organism evidence="2 3">
    <name type="scientific">Agromyces agglutinans</name>
    <dbReference type="NCBI Taxonomy" id="2662258"/>
    <lineage>
        <taxon>Bacteria</taxon>
        <taxon>Bacillati</taxon>
        <taxon>Actinomycetota</taxon>
        <taxon>Actinomycetes</taxon>
        <taxon>Micrococcales</taxon>
        <taxon>Microbacteriaceae</taxon>
        <taxon>Agromyces</taxon>
    </lineage>
</organism>
<sequence length="259" mass="28562">MEPGASNPTTDGWVAELRRAVDRGELVAYFQPEYDLASGRPVAFEALCRWLHPDRGVIMPDRFIPVAEVSGLLGDLGRAILDQSGRRAAEWHRRGLRMGIAVNISPSQLRPAFVEAMLKIVRRLDLPRWTVTAEITETPALQESCEEYQAMQSLIDGGVGVSIDDFGAGFTSVEGMRKIPFTEVKIDRSLMRDASPAADELVARCVELARERSAVVVAEGVETSADLERAKRWRCDRAQGYYYSPAVAAEDLEPLLASA</sequence>
<dbReference type="CDD" id="cd01948">
    <property type="entry name" value="EAL"/>
    <property type="match status" value="1"/>
</dbReference>
<dbReference type="PANTHER" id="PTHR33121">
    <property type="entry name" value="CYCLIC DI-GMP PHOSPHODIESTERASE PDEF"/>
    <property type="match status" value="1"/>
</dbReference>
<dbReference type="Gene3D" id="3.20.20.450">
    <property type="entry name" value="EAL domain"/>
    <property type="match status" value="1"/>
</dbReference>
<dbReference type="Pfam" id="PF00563">
    <property type="entry name" value="EAL"/>
    <property type="match status" value="1"/>
</dbReference>
<dbReference type="InterPro" id="IPR050706">
    <property type="entry name" value="Cyclic-di-GMP_PDE-like"/>
</dbReference>
<comment type="caution">
    <text evidence="2">The sequence shown here is derived from an EMBL/GenBank/DDBJ whole genome shotgun (WGS) entry which is preliminary data.</text>
</comment>
<evidence type="ECO:0000259" key="1">
    <source>
        <dbReference type="PROSITE" id="PS50883"/>
    </source>
</evidence>
<dbReference type="PROSITE" id="PS50883">
    <property type="entry name" value="EAL"/>
    <property type="match status" value="1"/>
</dbReference>
<name>A0A6I2F5G8_9MICO</name>
<protein>
    <submittedName>
        <fullName evidence="2">EAL domain-containing protein</fullName>
    </submittedName>
</protein>
<dbReference type="PANTHER" id="PTHR33121:SF70">
    <property type="entry name" value="SIGNALING PROTEIN YKOW"/>
    <property type="match status" value="1"/>
</dbReference>
<reference evidence="2 3" key="1">
    <citation type="submission" date="2019-10" db="EMBL/GenBank/DDBJ databases">
        <authorList>
            <person name="Nie G."/>
            <person name="Ming H."/>
            <person name="Yi B."/>
        </authorList>
    </citation>
    <scope>NUCLEOTIDE SEQUENCE [LARGE SCALE GENOMIC DNA]</scope>
    <source>
        <strain evidence="2 3">CFH 90414</strain>
    </source>
</reference>
<feature type="domain" description="EAL" evidence="1">
    <location>
        <begin position="10"/>
        <end position="259"/>
    </location>
</feature>
<evidence type="ECO:0000313" key="2">
    <source>
        <dbReference type="EMBL" id="MRG59594.1"/>
    </source>
</evidence>
<dbReference type="SUPFAM" id="SSF141868">
    <property type="entry name" value="EAL domain-like"/>
    <property type="match status" value="1"/>
</dbReference>
<accession>A0A6I2F5G8</accession>
<dbReference type="Proteomes" id="UP000431080">
    <property type="component" value="Unassembled WGS sequence"/>
</dbReference>
<dbReference type="RefSeq" id="WP_153684064.1">
    <property type="nucleotide sequence ID" value="NZ_WJIF01000003.1"/>
</dbReference>
<dbReference type="GO" id="GO:0071111">
    <property type="term" value="F:cyclic-guanylate-specific phosphodiesterase activity"/>
    <property type="evidence" value="ECO:0007669"/>
    <property type="project" value="InterPro"/>
</dbReference>
<dbReference type="InterPro" id="IPR035919">
    <property type="entry name" value="EAL_sf"/>
</dbReference>
<dbReference type="EMBL" id="WJIF01000003">
    <property type="protein sequence ID" value="MRG59594.1"/>
    <property type="molecule type" value="Genomic_DNA"/>
</dbReference>
<keyword evidence="3" id="KW-1185">Reference proteome</keyword>
<gene>
    <name evidence="2" type="ORF">GE115_06875</name>
</gene>
<evidence type="ECO:0000313" key="3">
    <source>
        <dbReference type="Proteomes" id="UP000431080"/>
    </source>
</evidence>
<dbReference type="SMART" id="SM00052">
    <property type="entry name" value="EAL"/>
    <property type="match status" value="1"/>
</dbReference>